<dbReference type="AlphaFoldDB" id="A0A8B6M814"/>
<dbReference type="RefSeq" id="WP_174512542.1">
    <property type="nucleotide sequence ID" value="NZ_CABFMQ020000081.1"/>
</dbReference>
<proteinExistence type="predicted"/>
<gene>
    <name evidence="1" type="ORF">MPC4_240034</name>
</gene>
<name>A0A8B6M814_METTU</name>
<accession>A0A8B6M814</accession>
<reference evidence="1 2" key="1">
    <citation type="submission" date="2019-05" db="EMBL/GenBank/DDBJ databases">
        <authorList>
            <person name="Farhan Ul Haque M."/>
        </authorList>
    </citation>
    <scope>NUCLEOTIDE SEQUENCE [LARGE SCALE GENOMIC DNA]</scope>
    <source>
        <strain evidence="1">2</strain>
    </source>
</reference>
<evidence type="ECO:0000313" key="2">
    <source>
        <dbReference type="Proteomes" id="UP000485880"/>
    </source>
</evidence>
<keyword evidence="2" id="KW-1185">Reference proteome</keyword>
<evidence type="ECO:0000313" key="1">
    <source>
        <dbReference type="EMBL" id="VTZ50455.1"/>
    </source>
</evidence>
<protein>
    <submittedName>
        <fullName evidence="1">Uncharacterized protein</fullName>
    </submittedName>
</protein>
<comment type="caution">
    <text evidence="1">The sequence shown here is derived from an EMBL/GenBank/DDBJ whole genome shotgun (WGS) entry which is preliminary data.</text>
</comment>
<organism evidence="1 2">
    <name type="scientific">Methylocella tundrae</name>
    <dbReference type="NCBI Taxonomy" id="227605"/>
    <lineage>
        <taxon>Bacteria</taxon>
        <taxon>Pseudomonadati</taxon>
        <taxon>Pseudomonadota</taxon>
        <taxon>Alphaproteobacteria</taxon>
        <taxon>Hyphomicrobiales</taxon>
        <taxon>Beijerinckiaceae</taxon>
        <taxon>Methylocella</taxon>
    </lineage>
</organism>
<dbReference type="EMBL" id="CABFMQ020000081">
    <property type="protein sequence ID" value="VTZ50455.1"/>
    <property type="molecule type" value="Genomic_DNA"/>
</dbReference>
<sequence length="71" mass="7834">MDEAGRALAKLAASTPEDLARIEENARGLRRAKYDEFVPDHLLSRLWARRNAPAIAAIQEIAKRLLLPAAA</sequence>
<dbReference type="Proteomes" id="UP000485880">
    <property type="component" value="Unassembled WGS sequence"/>
</dbReference>